<dbReference type="SMART" id="SM00181">
    <property type="entry name" value="EGF"/>
    <property type="match status" value="2"/>
</dbReference>
<evidence type="ECO:0000256" key="6">
    <source>
        <dbReference type="PROSITE-ProRule" id="PRU00076"/>
    </source>
</evidence>
<name>T0RGM4_SAPDV</name>
<feature type="transmembrane region" description="Helical" evidence="8">
    <location>
        <begin position="293"/>
        <end position="315"/>
    </location>
</feature>
<dbReference type="GO" id="GO:0008284">
    <property type="term" value="P:positive regulation of cell population proliferation"/>
    <property type="evidence" value="ECO:0007669"/>
    <property type="project" value="TreeGrafter"/>
</dbReference>
<evidence type="ECO:0000256" key="4">
    <source>
        <dbReference type="ARBA" id="ARBA00022729"/>
    </source>
</evidence>
<keyword evidence="2" id="KW-0964">Secreted</keyword>
<dbReference type="GeneID" id="19954114"/>
<dbReference type="Gene3D" id="2.10.25.10">
    <property type="entry name" value="Laminin"/>
    <property type="match status" value="2"/>
</dbReference>
<protein>
    <recommendedName>
        <fullName evidence="10">EGF-like domain-containing protein</fullName>
    </recommendedName>
</protein>
<evidence type="ECO:0000256" key="8">
    <source>
        <dbReference type="SAM" id="Phobius"/>
    </source>
</evidence>
<dbReference type="Proteomes" id="UP000030762">
    <property type="component" value="Unassembled WGS sequence"/>
</dbReference>
<evidence type="ECO:0000256" key="9">
    <source>
        <dbReference type="SAM" id="SignalP"/>
    </source>
</evidence>
<keyword evidence="8" id="KW-0812">Transmembrane</keyword>
<dbReference type="AlphaFoldDB" id="T0RGM4"/>
<feature type="disulfide bond" evidence="6">
    <location>
        <begin position="143"/>
        <end position="152"/>
    </location>
</feature>
<dbReference type="GO" id="GO:0007173">
    <property type="term" value="P:epidermal growth factor receptor signaling pathway"/>
    <property type="evidence" value="ECO:0007669"/>
    <property type="project" value="TreeGrafter"/>
</dbReference>
<evidence type="ECO:0000256" key="7">
    <source>
        <dbReference type="SAM" id="MobiDB-lite"/>
    </source>
</evidence>
<dbReference type="VEuPathDB" id="FungiDB:SDRG_13387"/>
<evidence type="ECO:0000256" key="1">
    <source>
        <dbReference type="ARBA" id="ARBA00004613"/>
    </source>
</evidence>
<evidence type="ECO:0000259" key="10">
    <source>
        <dbReference type="PROSITE" id="PS50026"/>
    </source>
</evidence>
<dbReference type="eggNOG" id="ENOG502S4UC">
    <property type="taxonomic scope" value="Eukaryota"/>
</dbReference>
<evidence type="ECO:0000256" key="2">
    <source>
        <dbReference type="ARBA" id="ARBA00022525"/>
    </source>
</evidence>
<sequence length="354" mass="36420">MRRLHPALLLLLLAGVAAIDVPCNSTGACPLGSSCVAGESDVAVQSCVVDSVCGGNLAGNCPRLPHTGPLVCAWSRQPPDACAFGNCQTYGEHAGIFKCMDMTRCDQLVGSGACSTGCAVHGKPCNGRGTCHSTGATNFACTCDHGWSGARCDVAGSDACLLGQCGDHGRCTNGHCICIDGYAGVQCEQAPTTSATPTTDRPTPSTTATTVPTTPSTTATSAPTTARTSSAPVPSTSGVDRPTTMPPTSTTPTQPTNPSDMQTTAPAPTKNGSATKWDARDYNRVDKTQPMPVAVMIVAIVAALVVIGMIIFGVYARKKKLRAANAEIERSTLQTQDSVMTEGGTTPRDQIQVL</sequence>
<dbReference type="GO" id="GO:0005576">
    <property type="term" value="C:extracellular region"/>
    <property type="evidence" value="ECO:0007669"/>
    <property type="project" value="UniProtKB-SubCell"/>
</dbReference>
<keyword evidence="8" id="KW-0472">Membrane</keyword>
<feature type="chain" id="PRO_5004570692" description="EGF-like domain-containing protein" evidence="9">
    <location>
        <begin position="19"/>
        <end position="354"/>
    </location>
</feature>
<feature type="signal peptide" evidence="9">
    <location>
        <begin position="1"/>
        <end position="18"/>
    </location>
</feature>
<keyword evidence="5 6" id="KW-1015">Disulfide bond</keyword>
<keyword evidence="3 6" id="KW-0245">EGF-like domain</keyword>
<dbReference type="OMA" id="LACIQRD"/>
<dbReference type="PROSITE" id="PS01186">
    <property type="entry name" value="EGF_2"/>
    <property type="match status" value="2"/>
</dbReference>
<dbReference type="STRING" id="1156394.T0RGM4"/>
<accession>T0RGM4</accession>
<evidence type="ECO:0000256" key="3">
    <source>
        <dbReference type="ARBA" id="ARBA00022536"/>
    </source>
</evidence>
<organism evidence="11 12">
    <name type="scientific">Saprolegnia diclina (strain VS20)</name>
    <dbReference type="NCBI Taxonomy" id="1156394"/>
    <lineage>
        <taxon>Eukaryota</taxon>
        <taxon>Sar</taxon>
        <taxon>Stramenopiles</taxon>
        <taxon>Oomycota</taxon>
        <taxon>Saprolegniomycetes</taxon>
        <taxon>Saprolegniales</taxon>
        <taxon>Saprolegniaceae</taxon>
        <taxon>Saprolegnia</taxon>
    </lineage>
</organism>
<evidence type="ECO:0000313" key="12">
    <source>
        <dbReference type="Proteomes" id="UP000030762"/>
    </source>
</evidence>
<dbReference type="PANTHER" id="PTHR10740:SF14">
    <property type="entry name" value="EGF-LIKE DOMAIN-CONTAINING PROTEIN"/>
    <property type="match status" value="1"/>
</dbReference>
<dbReference type="InterPro" id="IPR000742">
    <property type="entry name" value="EGF"/>
</dbReference>
<feature type="region of interest" description="Disordered" evidence="7">
    <location>
        <begin position="191"/>
        <end position="275"/>
    </location>
</feature>
<feature type="compositionally biased region" description="Polar residues" evidence="7">
    <location>
        <begin position="259"/>
        <end position="274"/>
    </location>
</feature>
<dbReference type="PROSITE" id="PS51257">
    <property type="entry name" value="PROKAR_LIPOPROTEIN"/>
    <property type="match status" value="1"/>
</dbReference>
<evidence type="ECO:0000313" key="11">
    <source>
        <dbReference type="EMBL" id="EQC28877.1"/>
    </source>
</evidence>
<dbReference type="OrthoDB" id="71979at2759"/>
<keyword evidence="12" id="KW-1185">Reference proteome</keyword>
<feature type="compositionally biased region" description="Low complexity" evidence="7">
    <location>
        <begin position="191"/>
        <end position="258"/>
    </location>
</feature>
<comment type="subcellular location">
    <subcellularLocation>
        <location evidence="1">Secreted</location>
    </subcellularLocation>
</comment>
<comment type="caution">
    <text evidence="6">Lacks conserved residue(s) required for the propagation of feature annotation.</text>
</comment>
<dbReference type="PROSITE" id="PS50026">
    <property type="entry name" value="EGF_3"/>
    <property type="match status" value="1"/>
</dbReference>
<dbReference type="EMBL" id="JH767190">
    <property type="protein sequence ID" value="EQC28877.1"/>
    <property type="molecule type" value="Genomic_DNA"/>
</dbReference>
<dbReference type="Pfam" id="PF23106">
    <property type="entry name" value="EGF_Teneurin"/>
    <property type="match status" value="1"/>
</dbReference>
<evidence type="ECO:0000256" key="5">
    <source>
        <dbReference type="ARBA" id="ARBA00023157"/>
    </source>
</evidence>
<dbReference type="GO" id="GO:0045840">
    <property type="term" value="P:positive regulation of mitotic nuclear division"/>
    <property type="evidence" value="ECO:0007669"/>
    <property type="project" value="TreeGrafter"/>
</dbReference>
<dbReference type="InParanoid" id="T0RGM4"/>
<feature type="domain" description="EGF-like" evidence="10">
    <location>
        <begin position="115"/>
        <end position="153"/>
    </location>
</feature>
<gene>
    <name evidence="11" type="ORF">SDRG_13387</name>
</gene>
<dbReference type="RefSeq" id="XP_008617694.1">
    <property type="nucleotide sequence ID" value="XM_008619472.1"/>
</dbReference>
<keyword evidence="4 9" id="KW-0732">Signal</keyword>
<proteinExistence type="predicted"/>
<keyword evidence="8" id="KW-1133">Transmembrane helix</keyword>
<dbReference type="Pfam" id="PF00008">
    <property type="entry name" value="EGF"/>
    <property type="match status" value="1"/>
</dbReference>
<dbReference type="PROSITE" id="PS00022">
    <property type="entry name" value="EGF_1"/>
    <property type="match status" value="2"/>
</dbReference>
<feature type="region of interest" description="Disordered" evidence="7">
    <location>
        <begin position="335"/>
        <end position="354"/>
    </location>
</feature>
<dbReference type="PANTHER" id="PTHR10740">
    <property type="entry name" value="TRANSFORMING GROWTH FACTOR ALPHA"/>
    <property type="match status" value="1"/>
</dbReference>
<reference evidence="11 12" key="1">
    <citation type="submission" date="2012-04" db="EMBL/GenBank/DDBJ databases">
        <title>The Genome Sequence of Saprolegnia declina VS20.</title>
        <authorList>
            <consortium name="The Broad Institute Genome Sequencing Platform"/>
            <person name="Russ C."/>
            <person name="Nusbaum C."/>
            <person name="Tyler B."/>
            <person name="van West P."/>
            <person name="Dieguez-Uribeondo J."/>
            <person name="de Bruijn I."/>
            <person name="Tripathy S."/>
            <person name="Jiang R."/>
            <person name="Young S.K."/>
            <person name="Zeng Q."/>
            <person name="Gargeya S."/>
            <person name="Fitzgerald M."/>
            <person name="Haas B."/>
            <person name="Abouelleil A."/>
            <person name="Alvarado L."/>
            <person name="Arachchi H.M."/>
            <person name="Berlin A."/>
            <person name="Chapman S.B."/>
            <person name="Goldberg J."/>
            <person name="Griggs A."/>
            <person name="Gujja S."/>
            <person name="Hansen M."/>
            <person name="Howarth C."/>
            <person name="Imamovic A."/>
            <person name="Larimer J."/>
            <person name="McCowen C."/>
            <person name="Montmayeur A."/>
            <person name="Murphy C."/>
            <person name="Neiman D."/>
            <person name="Pearson M."/>
            <person name="Priest M."/>
            <person name="Roberts A."/>
            <person name="Saif S."/>
            <person name="Shea T."/>
            <person name="Sisk P."/>
            <person name="Sykes S."/>
            <person name="Wortman J."/>
            <person name="Nusbaum C."/>
            <person name="Birren B."/>
        </authorList>
    </citation>
    <scope>NUCLEOTIDE SEQUENCE [LARGE SCALE GENOMIC DNA]</scope>
    <source>
        <strain evidence="11 12">VS20</strain>
    </source>
</reference>